<dbReference type="GO" id="GO:0005634">
    <property type="term" value="C:nucleus"/>
    <property type="evidence" value="ECO:0007669"/>
    <property type="project" value="TreeGrafter"/>
</dbReference>
<dbReference type="InterPro" id="IPR039662">
    <property type="entry name" value="Cohesin_Scc3/SA"/>
</dbReference>
<evidence type="ECO:0000259" key="4">
    <source>
        <dbReference type="PROSITE" id="PS51425"/>
    </source>
</evidence>
<comment type="caution">
    <text evidence="5">The sequence shown here is derived from an EMBL/GenBank/DDBJ whole genome shotgun (WGS) entry which is preliminary data.</text>
</comment>
<keyword evidence="6" id="KW-1185">Reference proteome</keyword>
<evidence type="ECO:0000256" key="1">
    <source>
        <dbReference type="ARBA" id="ARBA00005486"/>
    </source>
</evidence>
<evidence type="ECO:0000256" key="2">
    <source>
        <dbReference type="SAM" id="Coils"/>
    </source>
</evidence>
<comment type="similarity">
    <text evidence="1">Belongs to the SCC3 family.</text>
</comment>
<dbReference type="SUPFAM" id="SSF48371">
    <property type="entry name" value="ARM repeat"/>
    <property type="match status" value="1"/>
</dbReference>
<proteinExistence type="inferred from homology"/>
<feature type="coiled-coil region" evidence="2">
    <location>
        <begin position="213"/>
        <end position="259"/>
    </location>
</feature>
<feature type="region of interest" description="Disordered" evidence="3">
    <location>
        <begin position="1031"/>
        <end position="1051"/>
    </location>
</feature>
<feature type="non-terminal residue" evidence="5">
    <location>
        <position position="1051"/>
    </location>
</feature>
<dbReference type="Pfam" id="PF08514">
    <property type="entry name" value="STAG"/>
    <property type="match status" value="1"/>
</dbReference>
<dbReference type="GO" id="GO:0003682">
    <property type="term" value="F:chromatin binding"/>
    <property type="evidence" value="ECO:0007669"/>
    <property type="project" value="TreeGrafter"/>
</dbReference>
<gene>
    <name evidence="5" type="ORF">Cfor_11068</name>
</gene>
<dbReference type="GO" id="GO:0008278">
    <property type="term" value="C:cohesin complex"/>
    <property type="evidence" value="ECO:0007669"/>
    <property type="project" value="TreeGrafter"/>
</dbReference>
<dbReference type="OrthoDB" id="498590at2759"/>
<reference evidence="6" key="1">
    <citation type="submission" date="2020-01" db="EMBL/GenBank/DDBJ databases">
        <title>Draft genome sequence of the Termite Coptotermes fromosanus.</title>
        <authorList>
            <person name="Itakura S."/>
            <person name="Yosikawa Y."/>
            <person name="Umezawa K."/>
        </authorList>
    </citation>
    <scope>NUCLEOTIDE SEQUENCE [LARGE SCALE GENOMIC DNA]</scope>
</reference>
<accession>A0A6L2Q5J2</accession>
<protein>
    <recommendedName>
        <fullName evidence="4">SCD domain-containing protein</fullName>
    </recommendedName>
</protein>
<dbReference type="PANTHER" id="PTHR11199">
    <property type="entry name" value="STROMAL ANTIGEN"/>
    <property type="match status" value="1"/>
</dbReference>
<evidence type="ECO:0000313" key="6">
    <source>
        <dbReference type="Proteomes" id="UP000502823"/>
    </source>
</evidence>
<dbReference type="GO" id="GO:0007062">
    <property type="term" value="P:sister chromatid cohesion"/>
    <property type="evidence" value="ECO:0007669"/>
    <property type="project" value="UniProtKB-ARBA"/>
</dbReference>
<organism evidence="5 6">
    <name type="scientific">Coptotermes formosanus</name>
    <name type="common">Formosan subterranean termite</name>
    <dbReference type="NCBI Taxonomy" id="36987"/>
    <lineage>
        <taxon>Eukaryota</taxon>
        <taxon>Metazoa</taxon>
        <taxon>Ecdysozoa</taxon>
        <taxon>Arthropoda</taxon>
        <taxon>Hexapoda</taxon>
        <taxon>Insecta</taxon>
        <taxon>Pterygota</taxon>
        <taxon>Neoptera</taxon>
        <taxon>Polyneoptera</taxon>
        <taxon>Dictyoptera</taxon>
        <taxon>Blattodea</taxon>
        <taxon>Blattoidea</taxon>
        <taxon>Termitoidae</taxon>
        <taxon>Rhinotermitidae</taxon>
        <taxon>Coptotermes</taxon>
    </lineage>
</organism>
<dbReference type="Pfam" id="PF21581">
    <property type="entry name" value="SCD"/>
    <property type="match status" value="1"/>
</dbReference>
<evidence type="ECO:0000313" key="5">
    <source>
        <dbReference type="EMBL" id="GFG38095.1"/>
    </source>
</evidence>
<dbReference type="GO" id="GO:0000785">
    <property type="term" value="C:chromatin"/>
    <property type="evidence" value="ECO:0007669"/>
    <property type="project" value="TreeGrafter"/>
</dbReference>
<dbReference type="InterPro" id="IPR016024">
    <property type="entry name" value="ARM-type_fold"/>
</dbReference>
<sequence>MQQQGGKRIRMNEPPTPAYVLRMTPVTRRDACGTELQEPYTPYIPYDSQPASPLHTGLSSLAIVLLPYNDFAVVDDWIESYKVNRDAALLSLMQFFINASGCKGKITSSMQASMEHAAIIRRMTEEFDEESGEYPLIMTGQTWKKFRNNFCDFVQILVKQCQYSIIYDQYLMDNVISLLTGLSDSQVRAFRHTATLAAMKLMTALVDVALTVSVNLDNTQRQYEAERQKARDKRASDRLESLMSKRQELEENMDEIKNMLTYMFKSVFVHRYRDTLPEIRAICMAEIGVWMKKFHQNFLDDSYLKYIGWTLHDKVGEVRLKCLQALQPLYASEELKGKLELFTSKFKDRIVAMTLDKEYDVAVQAVRLVISILKHHRDILTDKDCEHVYELVYSSHRAVAQAAGEFLNERLFVPDEEAVAGVRTKRGKKRLPNTPLIRDLVQFFIESELHEHGAYLVDSLIESNEMMKDWECMTDLLLEEPGPSEEALDDRQETSLIEIMVCCIRQAATGEPPVGRGPTRKILSAKEIKQVQDDKLRLTEHFIQTLPAMLDKYRADPEKLANLLSIPQYFELDIYTTSRQETNLDLLLKKMASIVEKHHDTDVLETCAKTLELLCTDSNAIFTRCDVARSTLIDMIVNKYKEAVDDWRSLIEGEETPDEDETFNVVYSLKKVATFYNCHNLGNWGIWDSIFKDISDAKDGNKTLPEEAVRYCISACFFALLWDLHRLEEVMANGANGSEQLQQLKTRLNMFMDTMKKLLMSGQNQTCVEEVIVLQAYLTICDLLMVFCRQLGNNPPLAELVYKPDRGLQIQLNNFIQNYVFIMEEDDGQDENSKTEKLRKRRNFLASFCKLIMCNVMPTKVAADVFKHYVKYYNDYGDIIKATMGKAREMNRTNCARTMLVSLTMLFRELQRDGTRINRQSEDFVSLKALAKKFALSFGLNAVKNREAITALHREGILFSVNPLANRKDPTRPPPNLPFLEILTEFTSKLLKEDKRLVQTFLDQRAAGMSSRLGEGWQELHKYRNSLVRGATDQPPVASEGAYSCEKKEYA</sequence>
<dbReference type="AlphaFoldDB" id="A0A6L2Q5J2"/>
<feature type="domain" description="SCD" evidence="4">
    <location>
        <begin position="268"/>
        <end position="353"/>
    </location>
</feature>
<dbReference type="EMBL" id="BLKM01000745">
    <property type="protein sequence ID" value="GFG38095.1"/>
    <property type="molecule type" value="Genomic_DNA"/>
</dbReference>
<dbReference type="Proteomes" id="UP000502823">
    <property type="component" value="Unassembled WGS sequence"/>
</dbReference>
<dbReference type="InterPro" id="IPR013721">
    <property type="entry name" value="STAG"/>
</dbReference>
<dbReference type="FunCoup" id="A0A6L2Q5J2">
    <property type="interactions" value="1248"/>
</dbReference>
<evidence type="ECO:0000256" key="3">
    <source>
        <dbReference type="SAM" id="MobiDB-lite"/>
    </source>
</evidence>
<name>A0A6L2Q5J2_COPFO</name>
<dbReference type="PANTHER" id="PTHR11199:SF0">
    <property type="entry name" value="LD34181P-RELATED"/>
    <property type="match status" value="1"/>
</dbReference>
<dbReference type="InParanoid" id="A0A6L2Q5J2"/>
<dbReference type="PROSITE" id="PS51425">
    <property type="entry name" value="SCD"/>
    <property type="match status" value="1"/>
</dbReference>
<dbReference type="InterPro" id="IPR020839">
    <property type="entry name" value="SCD"/>
</dbReference>
<keyword evidence="2" id="KW-0175">Coiled coil</keyword>
<dbReference type="InterPro" id="IPR056396">
    <property type="entry name" value="HEAT_SCC3-SA"/>
</dbReference>
<dbReference type="Pfam" id="PF24571">
    <property type="entry name" value="HEAT_SCC3-SA"/>
    <property type="match status" value="1"/>
</dbReference>